<keyword evidence="4" id="KW-0233">DNA recombination</keyword>
<reference evidence="6 7" key="1">
    <citation type="submission" date="2016-08" db="EMBL/GenBank/DDBJ databases">
        <title>Draft genome of Amylibacter sp. strain 4G11.</title>
        <authorList>
            <person name="Wong S.-K."/>
            <person name="Hamasaki K."/>
            <person name="Yoshizawa S."/>
        </authorList>
    </citation>
    <scope>NUCLEOTIDE SEQUENCE [LARGE SCALE GENOMIC DNA]</scope>
    <source>
        <strain evidence="6 7">4G11</strain>
    </source>
</reference>
<evidence type="ECO:0000256" key="3">
    <source>
        <dbReference type="ARBA" id="ARBA00023125"/>
    </source>
</evidence>
<dbReference type="Pfam" id="PF00589">
    <property type="entry name" value="Phage_integrase"/>
    <property type="match status" value="1"/>
</dbReference>
<dbReference type="Gene3D" id="3.30.160.390">
    <property type="entry name" value="Integrase, DNA-binding domain"/>
    <property type="match status" value="1"/>
</dbReference>
<dbReference type="RefSeq" id="WP_099591614.1">
    <property type="nucleotide sequence ID" value="NZ_MDGM01000007.1"/>
</dbReference>
<dbReference type="AlphaFoldDB" id="A0A2G5KB72"/>
<dbReference type="InterPro" id="IPR038488">
    <property type="entry name" value="Integrase_DNA-bd_sf"/>
</dbReference>
<dbReference type="SUPFAM" id="SSF56349">
    <property type="entry name" value="DNA breaking-rejoining enzymes"/>
    <property type="match status" value="1"/>
</dbReference>
<dbReference type="Pfam" id="PF13356">
    <property type="entry name" value="Arm-DNA-bind_3"/>
    <property type="match status" value="1"/>
</dbReference>
<dbReference type="Gene3D" id="1.10.150.130">
    <property type="match status" value="1"/>
</dbReference>
<keyword evidence="7" id="KW-1185">Reference proteome</keyword>
<comment type="caution">
    <text evidence="6">The sequence shown here is derived from an EMBL/GenBank/DDBJ whole genome shotgun (WGS) entry which is preliminary data.</text>
</comment>
<sequence>MTRTYNDSADTTRTRNGAVRLTDNLVKGLKPPLKGNKITYDERLRGFGVRVMASGKKSFILNYRINGRERRMTIGAYPEWTLLAARRRGEELRRDVDLDIDPLQRRTDKMNAPTVQDLYDRYVTDHLPKKSESSVVSDLQMWKKNILPVLARRKLSDVSFDEIDALHRKITRRAPIQANRNISLLRKAFNLAMRWGWMKANPAVGIEANPEVSRTRYLSDSELKRLIHALKTSASRTSCDAILFMLLTGCRRGEAFQATWEQFNEELRIWTKPAATTKQRKLHRVPVSSAVTELLKSRQDRSTSPFIFASHTGKALTDVKKTWNRICETAELEDMRLHDLRHTFASLLVSNGQSLPTIGAMLGHTQTQTTARYAHLFDETLSEAAEIASSAIYN</sequence>
<evidence type="ECO:0000313" key="6">
    <source>
        <dbReference type="EMBL" id="PIB25874.1"/>
    </source>
</evidence>
<evidence type="ECO:0000256" key="4">
    <source>
        <dbReference type="ARBA" id="ARBA00023172"/>
    </source>
</evidence>
<evidence type="ECO:0000259" key="5">
    <source>
        <dbReference type="PROSITE" id="PS51898"/>
    </source>
</evidence>
<dbReference type="CDD" id="cd00796">
    <property type="entry name" value="INT_Rci_Hp1_C"/>
    <property type="match status" value="1"/>
</dbReference>
<evidence type="ECO:0000313" key="7">
    <source>
        <dbReference type="Proteomes" id="UP000231516"/>
    </source>
</evidence>
<dbReference type="InterPro" id="IPR011010">
    <property type="entry name" value="DNA_brk_join_enz"/>
</dbReference>
<name>A0A2G5KB72_9RHOB</name>
<dbReference type="InterPro" id="IPR010998">
    <property type="entry name" value="Integrase_recombinase_N"/>
</dbReference>
<dbReference type="InterPro" id="IPR002104">
    <property type="entry name" value="Integrase_catalytic"/>
</dbReference>
<evidence type="ECO:0000256" key="1">
    <source>
        <dbReference type="ARBA" id="ARBA00008857"/>
    </source>
</evidence>
<accession>A0A2G5KB72</accession>
<dbReference type="GO" id="GO:0003677">
    <property type="term" value="F:DNA binding"/>
    <property type="evidence" value="ECO:0007669"/>
    <property type="project" value="UniProtKB-KW"/>
</dbReference>
<protein>
    <submittedName>
        <fullName evidence="6">Integrase</fullName>
    </submittedName>
</protein>
<dbReference type="OrthoDB" id="6388170at2"/>
<organism evidence="6 7">
    <name type="scientific">Paramylibacter kogurei</name>
    <dbReference type="NCBI Taxonomy" id="1889778"/>
    <lineage>
        <taxon>Bacteria</taxon>
        <taxon>Pseudomonadati</taxon>
        <taxon>Pseudomonadota</taxon>
        <taxon>Alphaproteobacteria</taxon>
        <taxon>Rhodobacterales</taxon>
        <taxon>Paracoccaceae</taxon>
        <taxon>Paramylibacter</taxon>
    </lineage>
</organism>
<keyword evidence="3" id="KW-0238">DNA-binding</keyword>
<proteinExistence type="inferred from homology"/>
<dbReference type="Gene3D" id="1.10.443.10">
    <property type="entry name" value="Intergrase catalytic core"/>
    <property type="match status" value="1"/>
</dbReference>
<evidence type="ECO:0000256" key="2">
    <source>
        <dbReference type="ARBA" id="ARBA00022908"/>
    </source>
</evidence>
<dbReference type="InterPro" id="IPR025166">
    <property type="entry name" value="Integrase_DNA_bind_dom"/>
</dbReference>
<keyword evidence="2" id="KW-0229">DNA integration</keyword>
<gene>
    <name evidence="6" type="ORF">BFP76_12795</name>
</gene>
<dbReference type="EMBL" id="MDGM01000007">
    <property type="protein sequence ID" value="PIB25874.1"/>
    <property type="molecule type" value="Genomic_DNA"/>
</dbReference>
<dbReference type="InterPro" id="IPR013762">
    <property type="entry name" value="Integrase-like_cat_sf"/>
</dbReference>
<dbReference type="PANTHER" id="PTHR30629">
    <property type="entry name" value="PROPHAGE INTEGRASE"/>
    <property type="match status" value="1"/>
</dbReference>
<dbReference type="InterPro" id="IPR050808">
    <property type="entry name" value="Phage_Integrase"/>
</dbReference>
<dbReference type="GO" id="GO:0015074">
    <property type="term" value="P:DNA integration"/>
    <property type="evidence" value="ECO:0007669"/>
    <property type="project" value="UniProtKB-KW"/>
</dbReference>
<dbReference type="GO" id="GO:0006310">
    <property type="term" value="P:DNA recombination"/>
    <property type="evidence" value="ECO:0007669"/>
    <property type="project" value="UniProtKB-KW"/>
</dbReference>
<dbReference type="PROSITE" id="PS51898">
    <property type="entry name" value="TYR_RECOMBINASE"/>
    <property type="match status" value="1"/>
</dbReference>
<comment type="similarity">
    <text evidence="1">Belongs to the 'phage' integrase family.</text>
</comment>
<dbReference type="Proteomes" id="UP000231516">
    <property type="component" value="Unassembled WGS sequence"/>
</dbReference>
<dbReference type="PANTHER" id="PTHR30629:SF2">
    <property type="entry name" value="PROPHAGE INTEGRASE INTS-RELATED"/>
    <property type="match status" value="1"/>
</dbReference>
<feature type="domain" description="Tyr recombinase" evidence="5">
    <location>
        <begin position="213"/>
        <end position="386"/>
    </location>
</feature>